<dbReference type="FunFam" id="1.25.10.10:FF:000020">
    <property type="entry name" value="AP-2 complex subunit alpha"/>
    <property type="match status" value="1"/>
</dbReference>
<protein>
    <recommendedName>
        <fullName evidence="7">AP-2 complex subunit alpha</fullName>
    </recommendedName>
</protein>
<dbReference type="Gene3D" id="3.30.310.10">
    <property type="entry name" value="TATA-Binding Protein"/>
    <property type="match status" value="1"/>
</dbReference>
<keyword evidence="5 7" id="KW-0472">Membrane</keyword>
<feature type="binding site" evidence="8">
    <location>
        <begin position="10"/>
        <end position="11"/>
    </location>
    <ligand>
        <name>a 1,2-diacyl-sn-glycero-3-phospho-(1D-myo-inositol-3,4,5-trisphosphate)</name>
        <dbReference type="ChEBI" id="CHEBI:57836"/>
    </ligand>
</feature>
<dbReference type="Gene3D" id="2.60.40.1230">
    <property type="match status" value="1"/>
</dbReference>
<evidence type="ECO:0000256" key="1">
    <source>
        <dbReference type="ARBA" id="ARBA00004277"/>
    </source>
</evidence>
<organism evidence="10 11">
    <name type="scientific">Galendromus occidentalis</name>
    <name type="common">western predatory mite</name>
    <dbReference type="NCBI Taxonomy" id="34638"/>
    <lineage>
        <taxon>Eukaryota</taxon>
        <taxon>Metazoa</taxon>
        <taxon>Ecdysozoa</taxon>
        <taxon>Arthropoda</taxon>
        <taxon>Chelicerata</taxon>
        <taxon>Arachnida</taxon>
        <taxon>Acari</taxon>
        <taxon>Parasitiformes</taxon>
        <taxon>Mesostigmata</taxon>
        <taxon>Gamasina</taxon>
        <taxon>Phytoseioidea</taxon>
        <taxon>Phytoseiidae</taxon>
        <taxon>Typhlodrominae</taxon>
        <taxon>Galendromus</taxon>
    </lineage>
</organism>
<dbReference type="Gene3D" id="1.25.10.10">
    <property type="entry name" value="Leucine-rich Repeat Variant"/>
    <property type="match status" value="1"/>
</dbReference>
<dbReference type="Pfam" id="PF02883">
    <property type="entry name" value="Alpha_adaptinC2"/>
    <property type="match status" value="1"/>
</dbReference>
<dbReference type="KEGG" id="goe:100906709"/>
<dbReference type="InterPro" id="IPR017104">
    <property type="entry name" value="AP2_complex_asu"/>
</dbReference>
<feature type="binding site" evidence="8">
    <location>
        <position position="42"/>
    </location>
    <ligand>
        <name>a 1,2-diacyl-sn-glycero-3-phospho-(1D-myo-inositol-3,4,5-trisphosphate)</name>
        <dbReference type="ChEBI" id="CHEBI:57836"/>
    </ligand>
</feature>
<keyword evidence="6 7" id="KW-0168">Coated pit</keyword>
<dbReference type="GO" id="GO:0006886">
    <property type="term" value="P:intracellular protein transport"/>
    <property type="evidence" value="ECO:0007669"/>
    <property type="project" value="UniProtKB-UniRule"/>
</dbReference>
<dbReference type="Pfam" id="PF01602">
    <property type="entry name" value="Adaptin_N"/>
    <property type="match status" value="1"/>
</dbReference>
<proteinExistence type="inferred from homology"/>
<dbReference type="GeneID" id="100906709"/>
<reference evidence="11" key="1">
    <citation type="submission" date="2025-08" db="UniProtKB">
        <authorList>
            <consortium name="RefSeq"/>
        </authorList>
    </citation>
    <scope>IDENTIFICATION</scope>
</reference>
<dbReference type="GO" id="GO:0030122">
    <property type="term" value="C:AP-2 adaptor complex"/>
    <property type="evidence" value="ECO:0007669"/>
    <property type="project" value="InterPro"/>
</dbReference>
<evidence type="ECO:0000259" key="9">
    <source>
        <dbReference type="SMART" id="SM00809"/>
    </source>
</evidence>
<dbReference type="PIRSF" id="PIRSF037091">
    <property type="entry name" value="AP2_complex_alpha"/>
    <property type="match status" value="1"/>
</dbReference>
<dbReference type="InterPro" id="IPR008152">
    <property type="entry name" value="Clathrin_a/b/g-adaptin_app_Ig"/>
</dbReference>
<evidence type="ECO:0000313" key="10">
    <source>
        <dbReference type="Proteomes" id="UP000694867"/>
    </source>
</evidence>
<evidence type="ECO:0000256" key="6">
    <source>
        <dbReference type="ARBA" id="ARBA00023176"/>
    </source>
</evidence>
<evidence type="ECO:0000256" key="8">
    <source>
        <dbReference type="PIRSR" id="PIRSR037091-1"/>
    </source>
</evidence>
<evidence type="ECO:0000313" key="11">
    <source>
        <dbReference type="RefSeq" id="XP_028967972.1"/>
    </source>
</evidence>
<dbReference type="SMART" id="SM00809">
    <property type="entry name" value="Alpha_adaptinC2"/>
    <property type="match status" value="1"/>
</dbReference>
<dbReference type="GO" id="GO:0035615">
    <property type="term" value="F:clathrin adaptor activity"/>
    <property type="evidence" value="ECO:0007669"/>
    <property type="project" value="InterPro"/>
</dbReference>
<dbReference type="Pfam" id="PF02296">
    <property type="entry name" value="Alpha_adaptin_C"/>
    <property type="match status" value="1"/>
</dbReference>
<dbReference type="InterPro" id="IPR003164">
    <property type="entry name" value="Clathrin_a-adaptin_app_sub_C"/>
</dbReference>
<feature type="binding site" evidence="8">
    <location>
        <position position="52"/>
    </location>
    <ligand>
        <name>a 1,2-diacyl-sn-glycero-3-phospho-(1D-myo-inositol-3,4,5-trisphosphate)</name>
        <dbReference type="ChEBI" id="CHEBI:57836"/>
    </ligand>
</feature>
<feature type="binding site" evidence="8">
    <location>
        <begin position="56"/>
        <end position="60"/>
    </location>
    <ligand>
        <name>a 1,2-diacyl-sn-glycero-3-phospho-(1D-myo-inositol-3,4,5-trisphosphate)</name>
        <dbReference type="ChEBI" id="CHEBI:57836"/>
    </ligand>
</feature>
<gene>
    <name evidence="11" type="primary">LOC100906709</name>
</gene>
<evidence type="ECO:0000256" key="3">
    <source>
        <dbReference type="ARBA" id="ARBA00022583"/>
    </source>
</evidence>
<keyword evidence="2 7" id="KW-0813">Transport</keyword>
<dbReference type="SUPFAM" id="SSF48371">
    <property type="entry name" value="ARM repeat"/>
    <property type="match status" value="1"/>
</dbReference>
<dbReference type="CTD" id="33211"/>
<dbReference type="AlphaFoldDB" id="A0AAJ7SFY6"/>
<evidence type="ECO:0000256" key="4">
    <source>
        <dbReference type="ARBA" id="ARBA00022927"/>
    </source>
</evidence>
<dbReference type="PANTHER" id="PTHR22780">
    <property type="entry name" value="ADAPTIN, ALPHA/GAMMA/EPSILON"/>
    <property type="match status" value="1"/>
</dbReference>
<dbReference type="Proteomes" id="UP000694867">
    <property type="component" value="Unplaced"/>
</dbReference>
<evidence type="ECO:0000256" key="7">
    <source>
        <dbReference type="PIRNR" id="PIRNR037091"/>
    </source>
</evidence>
<dbReference type="InterPro" id="IPR002553">
    <property type="entry name" value="Clathrin/coatomer_adapt-like_N"/>
</dbReference>
<dbReference type="InterPro" id="IPR050840">
    <property type="entry name" value="Adaptor_Complx_Large_Subunit"/>
</dbReference>
<evidence type="ECO:0000256" key="5">
    <source>
        <dbReference type="ARBA" id="ARBA00023136"/>
    </source>
</evidence>
<dbReference type="RefSeq" id="XP_028967972.1">
    <property type="nucleotide sequence ID" value="XM_029112139.1"/>
</dbReference>
<evidence type="ECO:0000256" key="2">
    <source>
        <dbReference type="ARBA" id="ARBA00022448"/>
    </source>
</evidence>
<dbReference type="SUPFAM" id="SSF49348">
    <property type="entry name" value="Clathrin adaptor appendage domain"/>
    <property type="match status" value="1"/>
</dbReference>
<keyword evidence="4 7" id="KW-0653">Protein transport</keyword>
<comment type="function">
    <text evidence="7">Adaptins are components of the adaptor complexes which link clathrin to receptors in coated vesicles. Clathrin-associated protein complexes are believed to interact with the cytoplasmic tails of membrane proteins, leading to their selection and concentration.</text>
</comment>
<dbReference type="InterPro" id="IPR009028">
    <property type="entry name" value="Coatomer/calthrin_app_sub_C"/>
</dbReference>
<comment type="similarity">
    <text evidence="7">Belongs to the adaptor complexes large subunit family.</text>
</comment>
<dbReference type="InterPro" id="IPR013041">
    <property type="entry name" value="Clathrin_app_Ig-like_sf"/>
</dbReference>
<feature type="domain" description="Clathrin adaptor alpha/beta/gamma-adaptin appendage Ig-like subdomain" evidence="9">
    <location>
        <begin position="701"/>
        <end position="812"/>
    </location>
</feature>
<sequence length="929" mass="103559">MPAVRGDGIRGLAVFISDIRNCKSKEAEIKRINKELANIRSKFKGDKTLDGYQKKKYVCKLLFIFLLGHDIDFGHMEAVNLLSSNKYSEKQIGYLFISVLLDENNDLMRLIIQSVKNDLCARNPIHVNLALQCIANIGSREMAETFANEIPKLLVNGDTLDVVKQSAALCLLRLIRANQDVAPAGEWTTRIIHLLNDPHMGVVTAAVSLIDALAKRSPEEYKGCVSLAVSRLSRIVTSSYTDLQDYTYYFVPAPWLSIKLLRLLQNYPPPEDPGVKGRLNECLDTLLNRAQEPPKSKKVQHSNAKNAVLFEAISLIIHMDRLGAAVEPSLLVRACNQLGTFLQHRETNLRYLALESLCLLATSEFSHEAVKRHQETVVSALKSERDVSVRQRAVDLLYAMCDKTNSEDIVSEMLSYLETADYSIREEMVLKVAILAEKYASDYSWYVDVILNLIRIAGDYVSEEVWYRVVQIVINRDDVQGYAAKTVFEALQAPACHENMVKVAGYILGEFGNLIAGDSRSGPMVQFRLLHSKYHLCSLPTRCLLLTTYVKFINLFPEIKHEIQAVLRQDSNMRCADNELQQRAVEYLALSQVASQDVLATVLEEMPPFAERESSILAILKRKKPNMTEGIQASAKENIKAAQDILPAAPPPKASDTASGMVDLLGLGDEVIPESARPVKDESQEEQHTVSLGTTNEEGLHKLTLKNQGVLFESDILQIGIKAEFRQSLGRMSVFYGNKSPVRLNGFVAALASADLEGIQVMASQVDQAVEAGAQVEQTINIEAVGFEIEKPQLSVQFSYCGVPQKFQIQLPVFLHKFLEGTMMNAEAFFMRWKNLTQPSQEEQRIFKSTQAMTEESLKLSGFGFGVLQGVDPNPDNLVGAGILHTKQGQVGLLLRLEPNRNAGMYRLTVRASRDGVAKMIVDALEPHF</sequence>
<dbReference type="SUPFAM" id="SSF55711">
    <property type="entry name" value="Subdomain of clathrin and coatomer appendage domain"/>
    <property type="match status" value="1"/>
</dbReference>
<dbReference type="InterPro" id="IPR011989">
    <property type="entry name" value="ARM-like"/>
</dbReference>
<dbReference type="InterPro" id="IPR016024">
    <property type="entry name" value="ARM-type_fold"/>
</dbReference>
<name>A0AAJ7SFY6_9ACAR</name>
<dbReference type="GO" id="GO:0072583">
    <property type="term" value="P:clathrin-dependent endocytosis"/>
    <property type="evidence" value="ECO:0007669"/>
    <property type="project" value="InterPro"/>
</dbReference>
<accession>A0AAJ7SFY6</accession>
<comment type="subcellular location">
    <subcellularLocation>
        <location evidence="1">Membrane</location>
        <location evidence="1">Coated pit</location>
        <topology evidence="1">Peripheral membrane protein</topology>
        <orientation evidence="1">Cytoplasmic side</orientation>
    </subcellularLocation>
</comment>
<dbReference type="InterPro" id="IPR012295">
    <property type="entry name" value="TBP_dom_sf"/>
</dbReference>
<keyword evidence="3 7" id="KW-0254">Endocytosis</keyword>
<keyword evidence="10" id="KW-1185">Reference proteome</keyword>